<feature type="transmembrane region" description="Helical" evidence="1">
    <location>
        <begin position="6"/>
        <end position="24"/>
    </location>
</feature>
<feature type="domain" description="DUF2726" evidence="2">
    <location>
        <begin position="51"/>
        <end position="170"/>
    </location>
</feature>
<name>A0A1F7IBW5_9BACT</name>
<dbReference type="EMBL" id="MGAF01000025">
    <property type="protein sequence ID" value="OGK40853.1"/>
    <property type="molecule type" value="Genomic_DNA"/>
</dbReference>
<dbReference type="Proteomes" id="UP000179270">
    <property type="component" value="Unassembled WGS sequence"/>
</dbReference>
<keyword evidence="1" id="KW-0812">Transmembrane</keyword>
<dbReference type="InterPro" id="IPR024402">
    <property type="entry name" value="DUF2726"/>
</dbReference>
<keyword evidence="1" id="KW-1133">Transmembrane helix</keyword>
<keyword evidence="1" id="KW-0472">Membrane</keyword>
<dbReference type="Pfam" id="PF10881">
    <property type="entry name" value="DUF2726"/>
    <property type="match status" value="1"/>
</dbReference>
<accession>A0A1F7IBW5</accession>
<protein>
    <recommendedName>
        <fullName evidence="2">DUF2726 domain-containing protein</fullName>
    </recommendedName>
</protein>
<evidence type="ECO:0000313" key="4">
    <source>
        <dbReference type="Proteomes" id="UP000179270"/>
    </source>
</evidence>
<comment type="caution">
    <text evidence="3">The sequence shown here is derived from an EMBL/GenBank/DDBJ whole genome shotgun (WGS) entry which is preliminary data.</text>
</comment>
<sequence length="182" mass="21867">MEIIAYITIPLVLIIIFLVVKLILEKKSRKDIESQLLQVMFNHDKVHLHDELLTPNELRFYHDLQKKFGEKYQVLPLVSLSALFDIKEDQKDLYDQHVNIRKFYFDFVLSTKREFKPFMVIELNDNTKRFSKRRERDAYFSTIFKSGNIKFFSCDSNYITYDHYMDEIEKILHIPSSISDKT</sequence>
<evidence type="ECO:0000313" key="3">
    <source>
        <dbReference type="EMBL" id="OGK40853.1"/>
    </source>
</evidence>
<dbReference type="AlphaFoldDB" id="A0A1F7IBW5"/>
<reference evidence="3 4" key="1">
    <citation type="journal article" date="2016" name="Nat. Commun.">
        <title>Thousands of microbial genomes shed light on interconnected biogeochemical processes in an aquifer system.</title>
        <authorList>
            <person name="Anantharaman K."/>
            <person name="Brown C.T."/>
            <person name="Hug L.A."/>
            <person name="Sharon I."/>
            <person name="Castelle C.J."/>
            <person name="Probst A.J."/>
            <person name="Thomas B.C."/>
            <person name="Singh A."/>
            <person name="Wilkins M.J."/>
            <person name="Karaoz U."/>
            <person name="Brodie E.L."/>
            <person name="Williams K.H."/>
            <person name="Hubbard S.S."/>
            <person name="Banfield J.F."/>
        </authorList>
    </citation>
    <scope>NUCLEOTIDE SEQUENCE [LARGE SCALE GENOMIC DNA]</scope>
</reference>
<gene>
    <name evidence="3" type="ORF">A3A74_05915</name>
</gene>
<organism evidence="3 4">
    <name type="scientific">Candidatus Roizmanbacteria bacterium RIFCSPLOWO2_01_FULL_35_13</name>
    <dbReference type="NCBI Taxonomy" id="1802055"/>
    <lineage>
        <taxon>Bacteria</taxon>
        <taxon>Candidatus Roizmaniibacteriota</taxon>
    </lineage>
</organism>
<evidence type="ECO:0000256" key="1">
    <source>
        <dbReference type="SAM" id="Phobius"/>
    </source>
</evidence>
<proteinExistence type="predicted"/>
<dbReference type="STRING" id="1802055.A3A74_05915"/>
<evidence type="ECO:0000259" key="2">
    <source>
        <dbReference type="Pfam" id="PF10881"/>
    </source>
</evidence>